<dbReference type="AlphaFoldDB" id="A0A640VYT6"/>
<dbReference type="InterPro" id="IPR027417">
    <property type="entry name" value="P-loop_NTPase"/>
</dbReference>
<gene>
    <name evidence="1" type="ORF">So717_43130</name>
</gene>
<proteinExistence type="predicted"/>
<dbReference type="Gene3D" id="3.40.50.300">
    <property type="entry name" value="P-loop containing nucleotide triphosphate hydrolases"/>
    <property type="match status" value="1"/>
</dbReference>
<dbReference type="EMBL" id="BLIV01000016">
    <property type="protein sequence ID" value="GFE52560.1"/>
    <property type="molecule type" value="Genomic_DNA"/>
</dbReference>
<dbReference type="Proteomes" id="UP000436522">
    <property type="component" value="Unassembled WGS sequence"/>
</dbReference>
<organism evidence="1 2">
    <name type="scientific">Roseobacter cerasinus</name>
    <dbReference type="NCBI Taxonomy" id="2602289"/>
    <lineage>
        <taxon>Bacteria</taxon>
        <taxon>Pseudomonadati</taxon>
        <taxon>Pseudomonadota</taxon>
        <taxon>Alphaproteobacteria</taxon>
        <taxon>Rhodobacterales</taxon>
        <taxon>Roseobacteraceae</taxon>
        <taxon>Roseobacter</taxon>
    </lineage>
</organism>
<reference evidence="1 2" key="1">
    <citation type="submission" date="2019-12" db="EMBL/GenBank/DDBJ databases">
        <title>Roseobacter cerasinus sp. nov., isolated from seawater around aquaculture.</title>
        <authorList>
            <person name="Muramatsu S."/>
            <person name="Takabe Y."/>
            <person name="Mori K."/>
            <person name="Takaichi S."/>
            <person name="Hanada S."/>
        </authorList>
    </citation>
    <scope>NUCLEOTIDE SEQUENCE [LARGE SCALE GENOMIC DNA]</scope>
    <source>
        <strain evidence="1 2">AI77</strain>
    </source>
</reference>
<evidence type="ECO:0000313" key="2">
    <source>
        <dbReference type="Proteomes" id="UP000436522"/>
    </source>
</evidence>
<name>A0A640VYT6_9RHOB</name>
<sequence>MSDHDVASDLSKASGMRTITDWSHGQQFFEGEALYSTNFSKRQVPVLRPDQILHAPRWAAFCWMTGKPLAVTRMVPFWKVSPWRENAVSWSPLEGDLPNDPIDFKVKD</sequence>
<protein>
    <submittedName>
        <fullName evidence="1">Uncharacterized protein</fullName>
    </submittedName>
</protein>
<keyword evidence="2" id="KW-1185">Reference proteome</keyword>
<comment type="caution">
    <text evidence="1">The sequence shown here is derived from an EMBL/GenBank/DDBJ whole genome shotgun (WGS) entry which is preliminary data.</text>
</comment>
<accession>A0A640VYT6</accession>
<evidence type="ECO:0000313" key="1">
    <source>
        <dbReference type="EMBL" id="GFE52560.1"/>
    </source>
</evidence>